<accession>A0ABP9SRT4</accession>
<dbReference type="EMBL" id="BAABJQ010000038">
    <property type="protein sequence ID" value="GAA5199559.1"/>
    <property type="molecule type" value="Genomic_DNA"/>
</dbReference>
<sequence length="401" mass="41508">MAARDLLEPAVDVAAAQLGSDDPAVVETQRRLATVHRELGELSAARRVLEEALEGGLLGLGEADPLILLISAELGAIADELGNKHEARRNLARVARYGPTVLGPDHPYVRTSQRYLGVDVPPPPPTQVTVQPPEAAAPPGPRTPADADETVIPVEPGVYRPVARDEPSSPQPEPTGDAGVYLPPNPVAFPGPGGPGTGPPGPGIPMPTQRTPTTWQQHPAPPARGTGNQPYDWAAPGGGPWSARPGAQRPAPSRPRSRGPLIAMAVITLAVVVAGVAIGVFAFGGHHASPQGSPPATSPSASTRLAPTDVRLRDNGVSVTLTWTDPSSGRVPFVVAGGRAGEESRAFQTLPAGQSAYTVNGLNPDVDYCFTVVAVYTTNEVATSALTCTQRTGHPTISPSR</sequence>
<keyword evidence="2" id="KW-0624">Polysaccharide degradation</keyword>
<proteinExistence type="predicted"/>
<organism evidence="6 7">
    <name type="scientific">Rugosimonospora acidiphila</name>
    <dbReference type="NCBI Taxonomy" id="556531"/>
    <lineage>
        <taxon>Bacteria</taxon>
        <taxon>Bacillati</taxon>
        <taxon>Actinomycetota</taxon>
        <taxon>Actinomycetes</taxon>
        <taxon>Micromonosporales</taxon>
        <taxon>Micromonosporaceae</taxon>
        <taxon>Rugosimonospora</taxon>
    </lineage>
</organism>
<dbReference type="CDD" id="cd00063">
    <property type="entry name" value="FN3"/>
    <property type="match status" value="1"/>
</dbReference>
<dbReference type="SUPFAM" id="SSF48452">
    <property type="entry name" value="TPR-like"/>
    <property type="match status" value="1"/>
</dbReference>
<feature type="domain" description="Fibronectin type-III" evidence="5">
    <location>
        <begin position="306"/>
        <end position="395"/>
    </location>
</feature>
<evidence type="ECO:0000256" key="3">
    <source>
        <dbReference type="SAM" id="MobiDB-lite"/>
    </source>
</evidence>
<evidence type="ECO:0000259" key="5">
    <source>
        <dbReference type="PROSITE" id="PS50853"/>
    </source>
</evidence>
<gene>
    <name evidence="6" type="ORF">GCM10023322_75430</name>
</gene>
<dbReference type="SUPFAM" id="SSF49265">
    <property type="entry name" value="Fibronectin type III"/>
    <property type="match status" value="1"/>
</dbReference>
<protein>
    <recommendedName>
        <fullName evidence="5">Fibronectin type-III domain-containing protein</fullName>
    </recommendedName>
</protein>
<feature type="transmembrane region" description="Helical" evidence="4">
    <location>
        <begin position="261"/>
        <end position="284"/>
    </location>
</feature>
<feature type="compositionally biased region" description="Pro residues" evidence="3">
    <location>
        <begin position="183"/>
        <end position="205"/>
    </location>
</feature>
<dbReference type="Pfam" id="PF13424">
    <property type="entry name" value="TPR_12"/>
    <property type="match status" value="1"/>
</dbReference>
<keyword evidence="2" id="KW-0119">Carbohydrate metabolism</keyword>
<keyword evidence="1" id="KW-0378">Hydrolase</keyword>
<dbReference type="Pfam" id="PF00041">
    <property type="entry name" value="fn3"/>
    <property type="match status" value="1"/>
</dbReference>
<comment type="caution">
    <text evidence="6">The sequence shown here is derived from an EMBL/GenBank/DDBJ whole genome shotgun (WGS) entry which is preliminary data.</text>
</comment>
<feature type="compositionally biased region" description="Polar residues" evidence="3">
    <location>
        <begin position="208"/>
        <end position="217"/>
    </location>
</feature>
<keyword evidence="7" id="KW-1185">Reference proteome</keyword>
<feature type="region of interest" description="Disordered" evidence="3">
    <location>
        <begin position="116"/>
        <end position="257"/>
    </location>
</feature>
<evidence type="ECO:0000313" key="6">
    <source>
        <dbReference type="EMBL" id="GAA5199559.1"/>
    </source>
</evidence>
<keyword evidence="4" id="KW-1133">Transmembrane helix</keyword>
<name>A0ABP9SRT4_9ACTN</name>
<keyword evidence="4" id="KW-0812">Transmembrane</keyword>
<feature type="compositionally biased region" description="Low complexity" evidence="3">
    <location>
        <begin position="242"/>
        <end position="251"/>
    </location>
</feature>
<dbReference type="InterPro" id="IPR011990">
    <property type="entry name" value="TPR-like_helical_dom_sf"/>
</dbReference>
<evidence type="ECO:0000256" key="1">
    <source>
        <dbReference type="ARBA" id="ARBA00023295"/>
    </source>
</evidence>
<dbReference type="Proteomes" id="UP001501570">
    <property type="component" value="Unassembled WGS sequence"/>
</dbReference>
<dbReference type="InterPro" id="IPR036116">
    <property type="entry name" value="FN3_sf"/>
</dbReference>
<dbReference type="Gene3D" id="2.60.40.10">
    <property type="entry name" value="Immunoglobulins"/>
    <property type="match status" value="1"/>
</dbReference>
<dbReference type="Gene3D" id="1.25.40.10">
    <property type="entry name" value="Tetratricopeptide repeat domain"/>
    <property type="match status" value="1"/>
</dbReference>
<dbReference type="SMART" id="SM00060">
    <property type="entry name" value="FN3"/>
    <property type="match status" value="1"/>
</dbReference>
<keyword evidence="4" id="KW-0472">Membrane</keyword>
<evidence type="ECO:0000313" key="7">
    <source>
        <dbReference type="Proteomes" id="UP001501570"/>
    </source>
</evidence>
<keyword evidence="1" id="KW-0326">Glycosidase</keyword>
<evidence type="ECO:0000256" key="2">
    <source>
        <dbReference type="ARBA" id="ARBA00023326"/>
    </source>
</evidence>
<dbReference type="InterPro" id="IPR003961">
    <property type="entry name" value="FN3_dom"/>
</dbReference>
<evidence type="ECO:0000256" key="4">
    <source>
        <dbReference type="SAM" id="Phobius"/>
    </source>
</evidence>
<reference evidence="7" key="1">
    <citation type="journal article" date="2019" name="Int. J. Syst. Evol. Microbiol.">
        <title>The Global Catalogue of Microorganisms (GCM) 10K type strain sequencing project: providing services to taxonomists for standard genome sequencing and annotation.</title>
        <authorList>
            <consortium name="The Broad Institute Genomics Platform"/>
            <consortium name="The Broad Institute Genome Sequencing Center for Infectious Disease"/>
            <person name="Wu L."/>
            <person name="Ma J."/>
        </authorList>
    </citation>
    <scope>NUCLEOTIDE SEQUENCE [LARGE SCALE GENOMIC DNA]</scope>
    <source>
        <strain evidence="7">JCM 18304</strain>
    </source>
</reference>
<dbReference type="PROSITE" id="PS50853">
    <property type="entry name" value="FN3"/>
    <property type="match status" value="1"/>
</dbReference>
<dbReference type="InterPro" id="IPR013783">
    <property type="entry name" value="Ig-like_fold"/>
</dbReference>